<dbReference type="AlphaFoldDB" id="B6XSA9"/>
<evidence type="ECO:0000256" key="1">
    <source>
        <dbReference type="SAM" id="MobiDB-lite"/>
    </source>
</evidence>
<dbReference type="Proteomes" id="UP000003882">
    <property type="component" value="Unassembled WGS sequence"/>
</dbReference>
<comment type="caution">
    <text evidence="2">The sequence shown here is derived from an EMBL/GenBank/DDBJ whole genome shotgun (WGS) entry which is preliminary data.</text>
</comment>
<dbReference type="EMBL" id="ABXY01000001">
    <property type="protein sequence ID" value="EEB22481.1"/>
    <property type="molecule type" value="Genomic_DNA"/>
</dbReference>
<gene>
    <name evidence="2" type="ORF">BIFCAT_00116</name>
</gene>
<evidence type="ECO:0000313" key="2">
    <source>
        <dbReference type="EMBL" id="EEB22481.1"/>
    </source>
</evidence>
<name>B6XSA9_9BIFI</name>
<feature type="region of interest" description="Disordered" evidence="1">
    <location>
        <begin position="33"/>
        <end position="150"/>
    </location>
</feature>
<reference evidence="2 3" key="1">
    <citation type="submission" date="2008-10" db="EMBL/GenBank/DDBJ databases">
        <title>Draft genome sequence of Bifidobacterium catenulatum (DSM 16992).</title>
        <authorList>
            <person name="Sudarsanam P."/>
            <person name="Ley R."/>
            <person name="Guruge J."/>
            <person name="Turnbaugh P.J."/>
            <person name="Mahowald M."/>
            <person name="Liep D."/>
            <person name="Gordon J."/>
        </authorList>
    </citation>
    <scope>NUCLEOTIDE SEQUENCE [LARGE SCALE GENOMIC DNA]</scope>
    <source>
        <strain evidence="2 3">DSM 16992</strain>
    </source>
</reference>
<organism evidence="2 3">
    <name type="scientific">Bifidobacterium catenulatum DSM 16992 = JCM 1194 = LMG 11043</name>
    <dbReference type="NCBI Taxonomy" id="566552"/>
    <lineage>
        <taxon>Bacteria</taxon>
        <taxon>Bacillati</taxon>
        <taxon>Actinomycetota</taxon>
        <taxon>Actinomycetes</taxon>
        <taxon>Bifidobacteriales</taxon>
        <taxon>Bifidobacteriaceae</taxon>
        <taxon>Bifidobacterium</taxon>
    </lineage>
</organism>
<proteinExistence type="predicted"/>
<accession>B6XSA9</accession>
<evidence type="ECO:0000313" key="3">
    <source>
        <dbReference type="Proteomes" id="UP000003882"/>
    </source>
</evidence>
<protein>
    <submittedName>
        <fullName evidence="2">Uncharacterized protein</fullName>
    </submittedName>
</protein>
<sequence>MEGRRPFVGVGLPLFSEDFTVLRFQGSEIPEPRFQRITPYSKKCDPRHQSPANTGKGALNRQKPEETIPPYTKKSRIASKTGDDTETGASNHQKQHEPYPHARKTRFIAPNTCQRGKRSQHNAKDRRPNESGDGLNASDSGSQLGIRRSH</sequence>
<reference evidence="2 3" key="2">
    <citation type="submission" date="2008-10" db="EMBL/GenBank/DDBJ databases">
        <authorList>
            <person name="Fulton L."/>
            <person name="Clifton S."/>
            <person name="Fulton B."/>
            <person name="Xu J."/>
            <person name="Minx P."/>
            <person name="Pepin K.H."/>
            <person name="Johnson M."/>
            <person name="Bhonagiri V."/>
            <person name="Nash W.E."/>
            <person name="Mardis E.R."/>
            <person name="Wilson R.K."/>
        </authorList>
    </citation>
    <scope>NUCLEOTIDE SEQUENCE [LARGE SCALE GENOMIC DNA]</scope>
    <source>
        <strain evidence="2 3">DSM 16992</strain>
    </source>
</reference>